<organism evidence="1 2">
    <name type="scientific">Streptomyces filipinensis</name>
    <dbReference type="NCBI Taxonomy" id="66887"/>
    <lineage>
        <taxon>Bacteria</taxon>
        <taxon>Bacillati</taxon>
        <taxon>Actinomycetota</taxon>
        <taxon>Actinomycetes</taxon>
        <taxon>Kitasatosporales</taxon>
        <taxon>Streptomycetaceae</taxon>
        <taxon>Streptomyces</taxon>
    </lineage>
</organism>
<comment type="caution">
    <text evidence="1">The sequence shown here is derived from an EMBL/GenBank/DDBJ whole genome shotgun (WGS) entry which is preliminary data.</text>
</comment>
<evidence type="ECO:0000313" key="1">
    <source>
        <dbReference type="EMBL" id="GGU93104.1"/>
    </source>
</evidence>
<proteinExistence type="predicted"/>
<dbReference type="Proteomes" id="UP000618795">
    <property type="component" value="Unassembled WGS sequence"/>
</dbReference>
<accession>A0A918MBJ9</accession>
<dbReference type="AlphaFoldDB" id="A0A918MBJ9"/>
<dbReference type="EMBL" id="BMTD01000005">
    <property type="protein sequence ID" value="GGU93104.1"/>
    <property type="molecule type" value="Genomic_DNA"/>
</dbReference>
<sequence>MTHCDRFTESEPEPLPVDRARTGSALLELAGAAGGGEEPSDGLHDGGGVGPEIAAAGTVVQNDRMGGVGGPARDLRQERGRGMRLTAAVSCSGSAPPRAAVR</sequence>
<gene>
    <name evidence="1" type="ORF">GCM10010260_29920</name>
</gene>
<reference evidence="1" key="1">
    <citation type="journal article" date="2014" name="Int. J. Syst. Evol. Microbiol.">
        <title>Complete genome sequence of Corynebacterium casei LMG S-19264T (=DSM 44701T), isolated from a smear-ripened cheese.</title>
        <authorList>
            <consortium name="US DOE Joint Genome Institute (JGI-PGF)"/>
            <person name="Walter F."/>
            <person name="Albersmeier A."/>
            <person name="Kalinowski J."/>
            <person name="Ruckert C."/>
        </authorList>
    </citation>
    <scope>NUCLEOTIDE SEQUENCE</scope>
    <source>
        <strain evidence="1">JCM 4369</strain>
    </source>
</reference>
<protein>
    <submittedName>
        <fullName evidence="1">Uncharacterized protein</fullName>
    </submittedName>
</protein>
<reference evidence="1" key="2">
    <citation type="submission" date="2020-09" db="EMBL/GenBank/DDBJ databases">
        <authorList>
            <person name="Sun Q."/>
            <person name="Ohkuma M."/>
        </authorList>
    </citation>
    <scope>NUCLEOTIDE SEQUENCE</scope>
    <source>
        <strain evidence="1">JCM 4369</strain>
    </source>
</reference>
<name>A0A918MBJ9_9ACTN</name>
<evidence type="ECO:0000313" key="2">
    <source>
        <dbReference type="Proteomes" id="UP000618795"/>
    </source>
</evidence>
<keyword evidence="2" id="KW-1185">Reference proteome</keyword>